<evidence type="ECO:0000313" key="3">
    <source>
        <dbReference type="Proteomes" id="UP000663860"/>
    </source>
</evidence>
<feature type="chain" id="PRO_5033023034" evidence="1">
    <location>
        <begin position="22"/>
        <end position="213"/>
    </location>
</feature>
<organism evidence="2 3">
    <name type="scientific">Adineta steineri</name>
    <dbReference type="NCBI Taxonomy" id="433720"/>
    <lineage>
        <taxon>Eukaryota</taxon>
        <taxon>Metazoa</taxon>
        <taxon>Spiralia</taxon>
        <taxon>Gnathifera</taxon>
        <taxon>Rotifera</taxon>
        <taxon>Eurotatoria</taxon>
        <taxon>Bdelloidea</taxon>
        <taxon>Adinetida</taxon>
        <taxon>Adinetidae</taxon>
        <taxon>Adineta</taxon>
    </lineage>
</organism>
<keyword evidence="1" id="KW-0732">Signal</keyword>
<name>A0A814FY48_9BILA</name>
<reference evidence="2" key="1">
    <citation type="submission" date="2021-02" db="EMBL/GenBank/DDBJ databases">
        <authorList>
            <person name="Nowell W R."/>
        </authorList>
    </citation>
    <scope>NUCLEOTIDE SEQUENCE</scope>
</reference>
<sequence>MAIKVIFFMQLILVLIFGGISESIGLCLNNDPSNSKVSFSITFGSGSATYSGKTPASSNFTTNFQQAFGPTISSDMFGFVNEIPNENVFSHTGAFDHTSNDKSGYMFFAIVNNENLRFFNYKTGNLCIGVRYQFSAYLANIFQKAFISGFALYVQFEVRAATITGPLLAQNITQGIFTFDSMIWSKQGLSFVETNTSVVLLMISKVTTVGVGV</sequence>
<dbReference type="EMBL" id="CAJNOE010000155">
    <property type="protein sequence ID" value="CAF0988819.1"/>
    <property type="molecule type" value="Genomic_DNA"/>
</dbReference>
<dbReference type="AlphaFoldDB" id="A0A814FY48"/>
<evidence type="ECO:0000313" key="2">
    <source>
        <dbReference type="EMBL" id="CAF0988819.1"/>
    </source>
</evidence>
<accession>A0A814FY48</accession>
<proteinExistence type="predicted"/>
<feature type="signal peptide" evidence="1">
    <location>
        <begin position="1"/>
        <end position="21"/>
    </location>
</feature>
<evidence type="ECO:0000256" key="1">
    <source>
        <dbReference type="SAM" id="SignalP"/>
    </source>
</evidence>
<dbReference type="Proteomes" id="UP000663860">
    <property type="component" value="Unassembled WGS sequence"/>
</dbReference>
<gene>
    <name evidence="2" type="ORF">IZO911_LOCUS16990</name>
</gene>
<comment type="caution">
    <text evidence="2">The sequence shown here is derived from an EMBL/GenBank/DDBJ whole genome shotgun (WGS) entry which is preliminary data.</text>
</comment>
<protein>
    <submittedName>
        <fullName evidence="2">Uncharacterized protein</fullName>
    </submittedName>
</protein>